<feature type="repeat" description="WD" evidence="8">
    <location>
        <begin position="186"/>
        <end position="227"/>
    </location>
</feature>
<evidence type="ECO:0000256" key="3">
    <source>
        <dbReference type="ARBA" id="ARBA00022574"/>
    </source>
</evidence>
<evidence type="ECO:0000256" key="7">
    <source>
        <dbReference type="ARBA" id="ARBA00062568"/>
    </source>
</evidence>
<dbReference type="InterPro" id="IPR036322">
    <property type="entry name" value="WD40_repeat_dom_sf"/>
</dbReference>
<evidence type="ECO:0000256" key="10">
    <source>
        <dbReference type="SAM" id="MobiDB-lite"/>
    </source>
</evidence>
<feature type="domain" description="DUF1899" evidence="11">
    <location>
        <begin position="3"/>
        <end position="67"/>
    </location>
</feature>
<name>A0AAW0BHS1_9AGAR</name>
<dbReference type="PROSITE" id="PS50082">
    <property type="entry name" value="WD_REPEATS_2"/>
    <property type="match status" value="3"/>
</dbReference>
<dbReference type="GO" id="GO:0007015">
    <property type="term" value="P:actin filament organization"/>
    <property type="evidence" value="ECO:0007669"/>
    <property type="project" value="TreeGrafter"/>
</dbReference>
<dbReference type="SMART" id="SM00320">
    <property type="entry name" value="WD40"/>
    <property type="match status" value="3"/>
</dbReference>
<keyword evidence="4 9" id="KW-0677">Repeat</keyword>
<protein>
    <recommendedName>
        <fullName evidence="9">Coronin</fullName>
    </recommendedName>
</protein>
<dbReference type="PANTHER" id="PTHR10856:SF0">
    <property type="entry name" value="CORONIN"/>
    <property type="match status" value="1"/>
</dbReference>
<keyword evidence="2" id="KW-0597">Phosphoprotein</keyword>
<dbReference type="Pfam" id="PF00400">
    <property type="entry name" value="WD40"/>
    <property type="match status" value="2"/>
</dbReference>
<keyword evidence="13" id="KW-1185">Reference proteome</keyword>
<accession>A0AAW0BHS1</accession>
<evidence type="ECO:0000259" key="11">
    <source>
        <dbReference type="SMART" id="SM01166"/>
    </source>
</evidence>
<feature type="region of interest" description="Disordered" evidence="10">
    <location>
        <begin position="467"/>
        <end position="534"/>
    </location>
</feature>
<dbReference type="GO" id="GO:0051015">
    <property type="term" value="F:actin filament binding"/>
    <property type="evidence" value="ECO:0007669"/>
    <property type="project" value="TreeGrafter"/>
</dbReference>
<dbReference type="SUPFAM" id="SSF50978">
    <property type="entry name" value="WD40 repeat-like"/>
    <property type="match status" value="1"/>
</dbReference>
<organism evidence="12 13">
    <name type="scientific">Favolaschia claudopus</name>
    <dbReference type="NCBI Taxonomy" id="2862362"/>
    <lineage>
        <taxon>Eukaryota</taxon>
        <taxon>Fungi</taxon>
        <taxon>Dikarya</taxon>
        <taxon>Basidiomycota</taxon>
        <taxon>Agaricomycotina</taxon>
        <taxon>Agaricomycetes</taxon>
        <taxon>Agaricomycetidae</taxon>
        <taxon>Agaricales</taxon>
        <taxon>Marasmiineae</taxon>
        <taxon>Mycenaceae</taxon>
        <taxon>Favolaschia</taxon>
    </lineage>
</organism>
<evidence type="ECO:0000313" key="12">
    <source>
        <dbReference type="EMBL" id="KAK7024877.1"/>
    </source>
</evidence>
<comment type="subunit">
    <text evidence="7">Binds to F-actin.</text>
</comment>
<dbReference type="InterPro" id="IPR015048">
    <property type="entry name" value="DUF1899"/>
</dbReference>
<dbReference type="EMBL" id="JAWWNJ010000034">
    <property type="protein sequence ID" value="KAK7024877.1"/>
    <property type="molecule type" value="Genomic_DNA"/>
</dbReference>
<dbReference type="SMART" id="SM01167">
    <property type="entry name" value="DUF1900"/>
    <property type="match status" value="1"/>
</dbReference>
<dbReference type="AlphaFoldDB" id="A0AAW0BHS1"/>
<dbReference type="SMART" id="SM01166">
    <property type="entry name" value="DUF1899"/>
    <property type="match status" value="1"/>
</dbReference>
<comment type="similarity">
    <text evidence="1 9">Belongs to the WD repeat coronin family.</text>
</comment>
<sequence length="571" mass="61020">MSRFVRASKYRHVFGQPAKKEHGLENVKVTGSAWDTNVVAASGEYLSINWNASGGGAFAIVPLPSPFNATPGFTYKLPDSLPLARSHTAPVLDTDWSPHNDRVVASGGEDGKVMIWKVDPNTFDGWGLEGWTPTDFDPVARLDASARKVGQVMFHPTASNVLASASGEHVIKIWDLAAPEDPRVTLTGHGDAIQSLAFNPTGTLLATTCRDRKLRLFDPRAGSDAVRTADGHGGIKGSRVVWMGEHDRIATTGFSKMSDRQVGVWETGALGNIKTIVLDQSAGVVMPFWSDNNILFLAGKGDGNIRYYEYESDALYALSEHKSSDPQRGMCFLPRRALNVSDCEIARAYKVAGSSIEPIAFIVPRKVRGIPFALPSFISFFLSTNANKHATQADSFQSDIFPPAPSSEPSLSAAEFFSGKSAPLRLVNLQDGVSFAGKNAPAQSFASPTPTPAPAAAQIKVEAKVDIPAPAPAPTRTYSAATPEPMSARQASVDSYSAPSPAQPTPPSSSSYSNSYSQPPPPQANDGALAEENARLTGELREAYAKIRTLELELEGVRANARKAAQALLEG</sequence>
<dbReference type="PANTHER" id="PTHR10856">
    <property type="entry name" value="CORONIN"/>
    <property type="match status" value="1"/>
</dbReference>
<dbReference type="GO" id="GO:0030479">
    <property type="term" value="C:actin cortical patch"/>
    <property type="evidence" value="ECO:0007669"/>
    <property type="project" value="UniProtKB-ARBA"/>
</dbReference>
<keyword evidence="6" id="KW-0009">Actin-binding</keyword>
<reference evidence="12 13" key="1">
    <citation type="journal article" date="2024" name="J Genomics">
        <title>Draft genome sequencing and assembly of Favolaschia claudopus CIRM-BRFM 2984 isolated from oak limbs.</title>
        <authorList>
            <person name="Navarro D."/>
            <person name="Drula E."/>
            <person name="Chaduli D."/>
            <person name="Cazenave R."/>
            <person name="Ahrendt S."/>
            <person name="Wang J."/>
            <person name="Lipzen A."/>
            <person name="Daum C."/>
            <person name="Barry K."/>
            <person name="Grigoriev I.V."/>
            <person name="Favel A."/>
            <person name="Rosso M.N."/>
            <person name="Martin F."/>
        </authorList>
    </citation>
    <scope>NUCLEOTIDE SEQUENCE [LARGE SCALE GENOMIC DNA]</scope>
    <source>
        <strain evidence="12 13">CIRM-BRFM 2984</strain>
    </source>
</reference>
<dbReference type="Pfam" id="PF16300">
    <property type="entry name" value="WD40_4"/>
    <property type="match status" value="1"/>
</dbReference>
<feature type="compositionally biased region" description="Low complexity" evidence="10">
    <location>
        <begin position="508"/>
        <end position="517"/>
    </location>
</feature>
<proteinExistence type="inferred from homology"/>
<dbReference type="Gene3D" id="2.130.10.10">
    <property type="entry name" value="YVTN repeat-like/Quinoprotein amine dehydrogenase"/>
    <property type="match status" value="1"/>
</dbReference>
<evidence type="ECO:0000313" key="13">
    <source>
        <dbReference type="Proteomes" id="UP001362999"/>
    </source>
</evidence>
<keyword evidence="5" id="KW-0175">Coiled coil</keyword>
<feature type="repeat" description="WD" evidence="8">
    <location>
        <begin position="84"/>
        <end position="119"/>
    </location>
</feature>
<evidence type="ECO:0000256" key="5">
    <source>
        <dbReference type="ARBA" id="ARBA00023054"/>
    </source>
</evidence>
<evidence type="ECO:0000256" key="9">
    <source>
        <dbReference type="RuleBase" id="RU280818"/>
    </source>
</evidence>
<dbReference type="InterPro" id="IPR015505">
    <property type="entry name" value="Coronin"/>
</dbReference>
<dbReference type="Pfam" id="PF08953">
    <property type="entry name" value="DUF1899"/>
    <property type="match status" value="1"/>
</dbReference>
<gene>
    <name evidence="12" type="ORF">R3P38DRAFT_1053262</name>
</gene>
<dbReference type="InterPro" id="IPR015943">
    <property type="entry name" value="WD40/YVTN_repeat-like_dom_sf"/>
</dbReference>
<evidence type="ECO:0000256" key="2">
    <source>
        <dbReference type="ARBA" id="ARBA00022553"/>
    </source>
</evidence>
<keyword evidence="3 8" id="KW-0853">WD repeat</keyword>
<evidence type="ECO:0000256" key="6">
    <source>
        <dbReference type="ARBA" id="ARBA00023203"/>
    </source>
</evidence>
<evidence type="ECO:0000256" key="1">
    <source>
        <dbReference type="ARBA" id="ARBA00009482"/>
    </source>
</evidence>
<dbReference type="InterPro" id="IPR001680">
    <property type="entry name" value="WD40_rpt"/>
</dbReference>
<evidence type="ECO:0000256" key="4">
    <source>
        <dbReference type="ARBA" id="ARBA00022737"/>
    </source>
</evidence>
<evidence type="ECO:0000256" key="8">
    <source>
        <dbReference type="PROSITE-ProRule" id="PRU00221"/>
    </source>
</evidence>
<feature type="repeat" description="WD" evidence="8">
    <location>
        <begin position="142"/>
        <end position="184"/>
    </location>
</feature>
<dbReference type="Proteomes" id="UP001362999">
    <property type="component" value="Unassembled WGS sequence"/>
</dbReference>
<dbReference type="PROSITE" id="PS50294">
    <property type="entry name" value="WD_REPEATS_REGION"/>
    <property type="match status" value="2"/>
</dbReference>
<comment type="caution">
    <text evidence="12">The sequence shown here is derived from an EMBL/GenBank/DDBJ whole genome shotgun (WGS) entry which is preliminary data.</text>
</comment>
<dbReference type="FunFam" id="2.130.10.10:FF:000197">
    <property type="entry name" value="Coronin"/>
    <property type="match status" value="1"/>
</dbReference>